<dbReference type="EMBL" id="BART01001902">
    <property type="protein sequence ID" value="GAG73867.1"/>
    <property type="molecule type" value="Genomic_DNA"/>
</dbReference>
<dbReference type="AlphaFoldDB" id="X1AXE5"/>
<dbReference type="PANTHER" id="PTHR42754">
    <property type="entry name" value="ENDOGLUCANASE"/>
    <property type="match status" value="1"/>
</dbReference>
<dbReference type="PANTHER" id="PTHR42754:SF1">
    <property type="entry name" value="LIPOPROTEIN"/>
    <property type="match status" value="1"/>
</dbReference>
<name>X1AXE5_9ZZZZ</name>
<proteinExistence type="predicted"/>
<evidence type="ECO:0008006" key="2">
    <source>
        <dbReference type="Google" id="ProtNLM"/>
    </source>
</evidence>
<gene>
    <name evidence="1" type="ORF">S01H4_06253</name>
</gene>
<protein>
    <recommendedName>
        <fullName evidence="2">Bulb-type lectin domain-containing protein</fullName>
    </recommendedName>
</protein>
<feature type="non-terminal residue" evidence="1">
    <location>
        <position position="1"/>
    </location>
</feature>
<organism evidence="1">
    <name type="scientific">marine sediment metagenome</name>
    <dbReference type="NCBI Taxonomy" id="412755"/>
    <lineage>
        <taxon>unclassified sequences</taxon>
        <taxon>metagenomes</taxon>
        <taxon>ecological metagenomes</taxon>
    </lineage>
</organism>
<dbReference type="SUPFAM" id="SSF63829">
    <property type="entry name" value="Calcium-dependent phosphotriesterase"/>
    <property type="match status" value="1"/>
</dbReference>
<sequence>WDKTFGGSNEDMGFSIIQTEEGGYAIAGYKILDREKRKDTWRAKLGYIELTEEKRQDIWIIKLDKNGNMEWDEVFGENGADLANSIIQARDGGYAVAGFIWTIYAGKQDIWIMKLGENGNTEWEKTFDKDENDEAYSIIQTKDEGYAVAGSTGVRVWRETNCWVIKLDAKGNMEWENNFGETGWDEIYSIIQTKDGSFITTGCVWSKGAGRGDVRVAKLNKRGDLVWDKTFGESENDEAYSIIQTNDGGCAVTGFTVLEDTGDRDFWVIKLDKDGYKVWDRTFGGTSEDWANSIIQNKNGNYIVAGWTKSMGAGKTDIWIVKLDKRGNLIWDKTFGGSENDEAHSIIQTEDGGYAVVGWTKSKGAGNADVWVIKLDENGNL</sequence>
<comment type="caution">
    <text evidence="1">The sequence shown here is derived from an EMBL/GenBank/DDBJ whole genome shotgun (WGS) entry which is preliminary data.</text>
</comment>
<evidence type="ECO:0000313" key="1">
    <source>
        <dbReference type="EMBL" id="GAG73867.1"/>
    </source>
</evidence>
<reference evidence="1" key="1">
    <citation type="journal article" date="2014" name="Front. Microbiol.">
        <title>High frequency of phylogenetically diverse reductive dehalogenase-homologous genes in deep subseafloor sedimentary metagenomes.</title>
        <authorList>
            <person name="Kawai M."/>
            <person name="Futagami T."/>
            <person name="Toyoda A."/>
            <person name="Takaki Y."/>
            <person name="Nishi S."/>
            <person name="Hori S."/>
            <person name="Arai W."/>
            <person name="Tsubouchi T."/>
            <person name="Morono Y."/>
            <person name="Uchiyama I."/>
            <person name="Ito T."/>
            <person name="Fujiyama A."/>
            <person name="Inagaki F."/>
            <person name="Takami H."/>
        </authorList>
    </citation>
    <scope>NUCLEOTIDE SEQUENCE</scope>
    <source>
        <strain evidence="1">Expedition CK06-06</strain>
    </source>
</reference>
<accession>X1AXE5</accession>